<dbReference type="GO" id="GO:0016020">
    <property type="term" value="C:membrane"/>
    <property type="evidence" value="ECO:0007669"/>
    <property type="project" value="UniProtKB-SubCell"/>
</dbReference>
<protein>
    <recommendedName>
        <fullName evidence="8">CorA-like Mg2+ transporter</fullName>
    </recommendedName>
</protein>
<name>A0AAJ0F137_9PEZI</name>
<keyword evidence="7" id="KW-1185">Reference proteome</keyword>
<dbReference type="InterPro" id="IPR002523">
    <property type="entry name" value="MgTranspt_CorA/ZnTranspt_ZntB"/>
</dbReference>
<evidence type="ECO:0000256" key="2">
    <source>
        <dbReference type="ARBA" id="ARBA00022692"/>
    </source>
</evidence>
<dbReference type="SUPFAM" id="SSF144083">
    <property type="entry name" value="Magnesium transport protein CorA, transmembrane region"/>
    <property type="match status" value="1"/>
</dbReference>
<comment type="caution">
    <text evidence="6">The sequence shown here is derived from an EMBL/GenBank/DDBJ whole genome shotgun (WGS) entry which is preliminary data.</text>
</comment>
<dbReference type="GO" id="GO:0046873">
    <property type="term" value="F:metal ion transmembrane transporter activity"/>
    <property type="evidence" value="ECO:0007669"/>
    <property type="project" value="InterPro"/>
</dbReference>
<keyword evidence="3 5" id="KW-1133">Transmembrane helix</keyword>
<evidence type="ECO:0000313" key="7">
    <source>
        <dbReference type="Proteomes" id="UP001224890"/>
    </source>
</evidence>
<evidence type="ECO:0000256" key="3">
    <source>
        <dbReference type="ARBA" id="ARBA00022989"/>
    </source>
</evidence>
<sequence>MKRLSWITFIFLPLTFIGTLFGMNIDILDKAKPAWWTYIPFATVTSLLTSVVWLIFKFTEVSSINISREHG</sequence>
<proteinExistence type="predicted"/>
<keyword evidence="4 5" id="KW-0472">Membrane</keyword>
<comment type="subcellular location">
    <subcellularLocation>
        <location evidence="1">Membrane</location>
        <topology evidence="1">Multi-pass membrane protein</topology>
    </subcellularLocation>
</comment>
<feature type="transmembrane region" description="Helical" evidence="5">
    <location>
        <begin position="6"/>
        <end position="23"/>
    </location>
</feature>
<dbReference type="GeneID" id="85458782"/>
<evidence type="ECO:0000256" key="1">
    <source>
        <dbReference type="ARBA" id="ARBA00004141"/>
    </source>
</evidence>
<reference evidence="6" key="1">
    <citation type="submission" date="2021-06" db="EMBL/GenBank/DDBJ databases">
        <title>Comparative genomics, transcriptomics and evolutionary studies reveal genomic signatures of adaptation to plant cell wall in hemibiotrophic fungi.</title>
        <authorList>
            <consortium name="DOE Joint Genome Institute"/>
            <person name="Baroncelli R."/>
            <person name="Diaz J.F."/>
            <person name="Benocci T."/>
            <person name="Peng M."/>
            <person name="Battaglia E."/>
            <person name="Haridas S."/>
            <person name="Andreopoulos W."/>
            <person name="Labutti K."/>
            <person name="Pangilinan J."/>
            <person name="Floch G.L."/>
            <person name="Makela M.R."/>
            <person name="Henrissat B."/>
            <person name="Grigoriev I.V."/>
            <person name="Crouch J.A."/>
            <person name="De Vries R.P."/>
            <person name="Sukno S.A."/>
            <person name="Thon M.R."/>
        </authorList>
    </citation>
    <scope>NUCLEOTIDE SEQUENCE</scope>
    <source>
        <strain evidence="6">CBS 193.32</strain>
    </source>
</reference>
<evidence type="ECO:0000256" key="4">
    <source>
        <dbReference type="ARBA" id="ARBA00023136"/>
    </source>
</evidence>
<dbReference type="Gene3D" id="1.20.58.340">
    <property type="entry name" value="Magnesium transport protein CorA, transmembrane region"/>
    <property type="match status" value="1"/>
</dbReference>
<gene>
    <name evidence="6" type="ORF">BDP55DRAFT_654389</name>
</gene>
<accession>A0AAJ0F137</accession>
<organism evidence="6 7">
    <name type="scientific">Colletotrichum godetiae</name>
    <dbReference type="NCBI Taxonomy" id="1209918"/>
    <lineage>
        <taxon>Eukaryota</taxon>
        <taxon>Fungi</taxon>
        <taxon>Dikarya</taxon>
        <taxon>Ascomycota</taxon>
        <taxon>Pezizomycotina</taxon>
        <taxon>Sordariomycetes</taxon>
        <taxon>Hypocreomycetidae</taxon>
        <taxon>Glomerellales</taxon>
        <taxon>Glomerellaceae</taxon>
        <taxon>Colletotrichum</taxon>
        <taxon>Colletotrichum acutatum species complex</taxon>
    </lineage>
</organism>
<dbReference type="AlphaFoldDB" id="A0AAJ0F137"/>
<evidence type="ECO:0008006" key="8">
    <source>
        <dbReference type="Google" id="ProtNLM"/>
    </source>
</evidence>
<evidence type="ECO:0000256" key="5">
    <source>
        <dbReference type="SAM" id="Phobius"/>
    </source>
</evidence>
<feature type="transmembrane region" description="Helical" evidence="5">
    <location>
        <begin position="35"/>
        <end position="56"/>
    </location>
</feature>
<dbReference type="RefSeq" id="XP_060432838.1">
    <property type="nucleotide sequence ID" value="XM_060574256.1"/>
</dbReference>
<dbReference type="InterPro" id="IPR045863">
    <property type="entry name" value="CorA_TM1_TM2"/>
</dbReference>
<dbReference type="Proteomes" id="UP001224890">
    <property type="component" value="Unassembled WGS sequence"/>
</dbReference>
<evidence type="ECO:0000313" key="6">
    <source>
        <dbReference type="EMBL" id="KAK1689143.1"/>
    </source>
</evidence>
<dbReference type="Pfam" id="PF01544">
    <property type="entry name" value="CorA"/>
    <property type="match status" value="1"/>
</dbReference>
<keyword evidence="2 5" id="KW-0812">Transmembrane</keyword>
<dbReference type="EMBL" id="JAHMHR010000009">
    <property type="protein sequence ID" value="KAK1689143.1"/>
    <property type="molecule type" value="Genomic_DNA"/>
</dbReference>